<evidence type="ECO:0000313" key="2">
    <source>
        <dbReference type="Proteomes" id="UP001642409"/>
    </source>
</evidence>
<accession>A0ABP1JE69</accession>
<gene>
    <name evidence="1" type="ORF">HINF_LOCUS36450</name>
</gene>
<comment type="caution">
    <text evidence="1">The sequence shown here is derived from an EMBL/GenBank/DDBJ whole genome shotgun (WGS) entry which is preliminary data.</text>
</comment>
<name>A0ABP1JE69_9EUKA</name>
<evidence type="ECO:0000313" key="1">
    <source>
        <dbReference type="EMBL" id="CAL6036524.1"/>
    </source>
</evidence>
<dbReference type="Proteomes" id="UP001642409">
    <property type="component" value="Unassembled WGS sequence"/>
</dbReference>
<proteinExistence type="predicted"/>
<dbReference type="EMBL" id="CAXDID020000134">
    <property type="protein sequence ID" value="CAL6036524.1"/>
    <property type="molecule type" value="Genomic_DNA"/>
</dbReference>
<keyword evidence="2" id="KW-1185">Reference proteome</keyword>
<protein>
    <submittedName>
        <fullName evidence="1">Uncharacterized protein</fullName>
    </submittedName>
</protein>
<sequence length="449" mass="52786">MFHSLFKNLRRLYKTISQQHRTSNQPRPQISSCWQKIKGLGCITINDYNVTQRPDRNITSHTIQIVPEDHEGLEATPKLRLGLIEQHYFINDEVPISSYWIKHYKQYCNDSRFINNTNVQISQLQNVADAIVQWSKTTKYDLDNPDICNGLVSHYIFMSPSTQTDHTLKNKDNITFIEATDDNILQLVDSIYTMNERFQDTLKIQNYIRQVAKDIYEEKYSGKDSNLNQLNIKAILQNHPQYKTILTCIEQLEQFKREYPELRFKETNKQILQVLTDITSNKISSFESRFTFGLSQSTNSKSIVKQFDGFMVRRPKIILIIDDQTGSRLFRDVGNNLYRIVSQRRHQSLFYIGVSIHSPGALFIGYKTITNSFLLFRGIPIEKLKDIYGAVQALDSVDFNVKSFIELYNQYTGYYETDMSKKEQYRFNFLYVQSQPQTSIWFKFDKQIK</sequence>
<reference evidence="1 2" key="1">
    <citation type="submission" date="2024-07" db="EMBL/GenBank/DDBJ databases">
        <authorList>
            <person name="Akdeniz Z."/>
        </authorList>
    </citation>
    <scope>NUCLEOTIDE SEQUENCE [LARGE SCALE GENOMIC DNA]</scope>
</reference>
<organism evidence="1 2">
    <name type="scientific">Hexamita inflata</name>
    <dbReference type="NCBI Taxonomy" id="28002"/>
    <lineage>
        <taxon>Eukaryota</taxon>
        <taxon>Metamonada</taxon>
        <taxon>Diplomonadida</taxon>
        <taxon>Hexamitidae</taxon>
        <taxon>Hexamitinae</taxon>
        <taxon>Hexamita</taxon>
    </lineage>
</organism>